<comment type="caution">
    <text evidence="2">The sequence shown here is derived from an EMBL/GenBank/DDBJ whole genome shotgun (WGS) entry which is preliminary data.</text>
</comment>
<keyword evidence="1" id="KW-0812">Transmembrane</keyword>
<dbReference type="EMBL" id="JARKIB010000404">
    <property type="protein sequence ID" value="KAJ7711116.1"/>
    <property type="molecule type" value="Genomic_DNA"/>
</dbReference>
<evidence type="ECO:0000313" key="3">
    <source>
        <dbReference type="Proteomes" id="UP001215598"/>
    </source>
</evidence>
<keyword evidence="1" id="KW-1133">Transmembrane helix</keyword>
<evidence type="ECO:0000313" key="2">
    <source>
        <dbReference type="EMBL" id="KAJ7711116.1"/>
    </source>
</evidence>
<organism evidence="2 3">
    <name type="scientific">Mycena metata</name>
    <dbReference type="NCBI Taxonomy" id="1033252"/>
    <lineage>
        <taxon>Eukaryota</taxon>
        <taxon>Fungi</taxon>
        <taxon>Dikarya</taxon>
        <taxon>Basidiomycota</taxon>
        <taxon>Agaricomycotina</taxon>
        <taxon>Agaricomycetes</taxon>
        <taxon>Agaricomycetidae</taxon>
        <taxon>Agaricales</taxon>
        <taxon>Marasmiineae</taxon>
        <taxon>Mycenaceae</taxon>
        <taxon>Mycena</taxon>
    </lineage>
</organism>
<dbReference type="AlphaFoldDB" id="A0AAD7H3P2"/>
<name>A0AAD7H3P2_9AGAR</name>
<proteinExistence type="predicted"/>
<accession>A0AAD7H3P2</accession>
<evidence type="ECO:0000256" key="1">
    <source>
        <dbReference type="SAM" id="Phobius"/>
    </source>
</evidence>
<feature type="transmembrane region" description="Helical" evidence="1">
    <location>
        <begin position="75"/>
        <end position="97"/>
    </location>
</feature>
<reference evidence="2" key="1">
    <citation type="submission" date="2023-03" db="EMBL/GenBank/DDBJ databases">
        <title>Massive genome expansion in bonnet fungi (Mycena s.s.) driven by repeated elements and novel gene families across ecological guilds.</title>
        <authorList>
            <consortium name="Lawrence Berkeley National Laboratory"/>
            <person name="Harder C.B."/>
            <person name="Miyauchi S."/>
            <person name="Viragh M."/>
            <person name="Kuo A."/>
            <person name="Thoen E."/>
            <person name="Andreopoulos B."/>
            <person name="Lu D."/>
            <person name="Skrede I."/>
            <person name="Drula E."/>
            <person name="Henrissat B."/>
            <person name="Morin E."/>
            <person name="Kohler A."/>
            <person name="Barry K."/>
            <person name="LaButti K."/>
            <person name="Morin E."/>
            <person name="Salamov A."/>
            <person name="Lipzen A."/>
            <person name="Mereny Z."/>
            <person name="Hegedus B."/>
            <person name="Baldrian P."/>
            <person name="Stursova M."/>
            <person name="Weitz H."/>
            <person name="Taylor A."/>
            <person name="Grigoriev I.V."/>
            <person name="Nagy L.G."/>
            <person name="Martin F."/>
            <person name="Kauserud H."/>
        </authorList>
    </citation>
    <scope>NUCLEOTIDE SEQUENCE</scope>
    <source>
        <strain evidence="2">CBHHK182m</strain>
    </source>
</reference>
<gene>
    <name evidence="2" type="ORF">B0H16DRAFT_1480571</name>
</gene>
<protein>
    <submittedName>
        <fullName evidence="2">Uncharacterized protein</fullName>
    </submittedName>
</protein>
<keyword evidence="1" id="KW-0472">Membrane</keyword>
<sequence>MEGEVYEVDSPKNEDFEFSASHYCCWGRYTQQGDGALQDVHPHLLRCPGVSRVNFTQRVPHPSQEMKDELEENKLIAEFIGLVVMVVEIHASALFVLNLL</sequence>
<keyword evidence="3" id="KW-1185">Reference proteome</keyword>
<dbReference type="Proteomes" id="UP001215598">
    <property type="component" value="Unassembled WGS sequence"/>
</dbReference>